<feature type="chain" id="PRO_5041207267" evidence="1">
    <location>
        <begin position="26"/>
        <end position="653"/>
    </location>
</feature>
<evidence type="ECO:0000313" key="3">
    <source>
        <dbReference type="Proteomes" id="UP001174934"/>
    </source>
</evidence>
<accession>A0AA40C861</accession>
<organism evidence="2 3">
    <name type="scientific">Bombardia bombarda</name>
    <dbReference type="NCBI Taxonomy" id="252184"/>
    <lineage>
        <taxon>Eukaryota</taxon>
        <taxon>Fungi</taxon>
        <taxon>Dikarya</taxon>
        <taxon>Ascomycota</taxon>
        <taxon>Pezizomycotina</taxon>
        <taxon>Sordariomycetes</taxon>
        <taxon>Sordariomycetidae</taxon>
        <taxon>Sordariales</taxon>
        <taxon>Lasiosphaeriaceae</taxon>
        <taxon>Bombardia</taxon>
    </lineage>
</organism>
<evidence type="ECO:0000256" key="1">
    <source>
        <dbReference type="SAM" id="SignalP"/>
    </source>
</evidence>
<dbReference type="CDD" id="cd11577">
    <property type="entry name" value="GH71"/>
    <property type="match status" value="1"/>
</dbReference>
<dbReference type="GO" id="GO:0051118">
    <property type="term" value="F:glucan endo-1,3-alpha-glucosidase activity"/>
    <property type="evidence" value="ECO:0007669"/>
    <property type="project" value="InterPro"/>
</dbReference>
<gene>
    <name evidence="2" type="ORF">B0T17DRAFT_489679</name>
</gene>
<feature type="signal peptide" evidence="1">
    <location>
        <begin position="1"/>
        <end position="25"/>
    </location>
</feature>
<keyword evidence="3" id="KW-1185">Reference proteome</keyword>
<name>A0AA40C861_9PEZI</name>
<dbReference type="Proteomes" id="UP001174934">
    <property type="component" value="Unassembled WGS sequence"/>
</dbReference>
<reference evidence="2" key="1">
    <citation type="submission" date="2023-06" db="EMBL/GenBank/DDBJ databases">
        <title>Genome-scale phylogeny and comparative genomics of the fungal order Sordariales.</title>
        <authorList>
            <consortium name="Lawrence Berkeley National Laboratory"/>
            <person name="Hensen N."/>
            <person name="Bonometti L."/>
            <person name="Westerberg I."/>
            <person name="Brannstrom I.O."/>
            <person name="Guillou S."/>
            <person name="Cros-Aarteil S."/>
            <person name="Calhoun S."/>
            <person name="Haridas S."/>
            <person name="Kuo A."/>
            <person name="Mondo S."/>
            <person name="Pangilinan J."/>
            <person name="Riley R."/>
            <person name="LaButti K."/>
            <person name="Andreopoulos B."/>
            <person name="Lipzen A."/>
            <person name="Chen C."/>
            <person name="Yanf M."/>
            <person name="Daum C."/>
            <person name="Ng V."/>
            <person name="Clum A."/>
            <person name="Steindorff A."/>
            <person name="Ohm R."/>
            <person name="Martin F."/>
            <person name="Silar P."/>
            <person name="Natvig D."/>
            <person name="Lalanne C."/>
            <person name="Gautier V."/>
            <person name="Ament-velasquez S.L."/>
            <person name="Kruys A."/>
            <person name="Hutchinson M.I."/>
            <person name="Powell A.J."/>
            <person name="Barry K."/>
            <person name="Miller A.N."/>
            <person name="Grigoriev I.V."/>
            <person name="Debuchy R."/>
            <person name="Gladieux P."/>
            <person name="Thoren M.H."/>
            <person name="Johannesson H."/>
        </authorList>
    </citation>
    <scope>NUCLEOTIDE SEQUENCE</scope>
    <source>
        <strain evidence="2">SMH3391-2</strain>
    </source>
</reference>
<dbReference type="Pfam" id="PF03659">
    <property type="entry name" value="Glyco_hydro_71"/>
    <property type="match status" value="1"/>
</dbReference>
<evidence type="ECO:0000313" key="2">
    <source>
        <dbReference type="EMBL" id="KAK0628762.1"/>
    </source>
</evidence>
<dbReference type="InterPro" id="IPR005197">
    <property type="entry name" value="Glyco_hydro_71"/>
</dbReference>
<protein>
    <submittedName>
        <fullName evidence="2">Alpha 1,3-glucanase, GH71 family</fullName>
    </submittedName>
</protein>
<dbReference type="AlphaFoldDB" id="A0AA40C861"/>
<sequence>MASFPFARWIGAFVLFFGVLIKIQAAPTENAVVQTRNPSSNSSSNGRFVFAHFMVGIVSNRNTAADYDQDMQQAKSVGIDAFALNVGVDPYTDTQLDLAYESAANNGMKVFISFDFNWFQTTNAALVGQKIAEYASKPGQLMVDGKVFASSFSGDGLDVNAMRSAAGGVDIFWAPNFSPPGTPDSSNLDAALNWMAWPNNGQNKAPSPGANVTVQDGDKAYTNWLGSKPYIAPVSPWFSTHFGPEVSYSKNWVFPSDSLWFDRWNEILTLGPRFVEIITWNDYGESHYTTKLSSTHTDDGNSKWVNDMPHEGWLDMAKPFIAAFHAGEDNVDGFIQDDQIIYWYRPTLKSLDCDSTDTTVVTANNASGNYFEGRPDGFESMEDAVFVVSLLKSAGTVTVTSGGNNPHTYDAPSGAFAQKIPMGVGNQQFQLARDGQSVFSGTSLKAVSDHCICGIYNFNAYVGTLPSATIIGKLDSYGLASLTKGLHVTTCLPTPSLGNTEVPVAASRVIDISTTAISIPSLANPSSIPTNTATSTSLITVSTTFITIAASTATSSPSPTSSTPSSSGSCNAGTGGAGMPLNFTALCQLACSQGYCPQDVCKCTSTGPIADPQPATQRPGCVKPGVSDGYAGLCAFDCARGLCPADTCTQDCS</sequence>
<dbReference type="EMBL" id="JAULSR010000002">
    <property type="protein sequence ID" value="KAK0628762.1"/>
    <property type="molecule type" value="Genomic_DNA"/>
</dbReference>
<proteinExistence type="predicted"/>
<keyword evidence="1" id="KW-0732">Signal</keyword>
<dbReference type="Gene3D" id="3.20.20.80">
    <property type="entry name" value="Glycosidases"/>
    <property type="match status" value="1"/>
</dbReference>
<comment type="caution">
    <text evidence="2">The sequence shown here is derived from an EMBL/GenBank/DDBJ whole genome shotgun (WGS) entry which is preliminary data.</text>
</comment>